<evidence type="ECO:0000313" key="8">
    <source>
        <dbReference type="Proteomes" id="UP000186922"/>
    </source>
</evidence>
<feature type="transmembrane region" description="Helical" evidence="6">
    <location>
        <begin position="6"/>
        <end position="26"/>
    </location>
</feature>
<dbReference type="Pfam" id="PF00939">
    <property type="entry name" value="Na_sulph_symp"/>
    <property type="match status" value="1"/>
</dbReference>
<dbReference type="GO" id="GO:0005310">
    <property type="term" value="F:dicarboxylic acid transmembrane transporter activity"/>
    <property type="evidence" value="ECO:0007669"/>
    <property type="project" value="UniProtKB-ARBA"/>
</dbReference>
<feature type="transmembrane region" description="Helical" evidence="6">
    <location>
        <begin position="108"/>
        <end position="130"/>
    </location>
</feature>
<evidence type="ECO:0000256" key="3">
    <source>
        <dbReference type="ARBA" id="ARBA00022692"/>
    </source>
</evidence>
<dbReference type="PANTHER" id="PTHR10283:SF82">
    <property type="entry name" value="SOLUTE CARRIER FAMILY 13 MEMBER 2"/>
    <property type="match status" value="1"/>
</dbReference>
<feature type="transmembrane region" description="Helical" evidence="6">
    <location>
        <begin position="81"/>
        <end position="99"/>
    </location>
</feature>
<dbReference type="OrthoDB" id="6493944at2759"/>
<reference evidence="7 8" key="1">
    <citation type="journal article" date="2016" name="Nat. Commun.">
        <title>Extremotolerant tardigrade genome and improved radiotolerance of human cultured cells by tardigrade-unique protein.</title>
        <authorList>
            <person name="Hashimoto T."/>
            <person name="Horikawa D.D."/>
            <person name="Saito Y."/>
            <person name="Kuwahara H."/>
            <person name="Kozuka-Hata H."/>
            <person name="Shin-I T."/>
            <person name="Minakuchi Y."/>
            <person name="Ohishi K."/>
            <person name="Motoyama A."/>
            <person name="Aizu T."/>
            <person name="Enomoto A."/>
            <person name="Kondo K."/>
            <person name="Tanaka S."/>
            <person name="Hara Y."/>
            <person name="Koshikawa S."/>
            <person name="Sagara H."/>
            <person name="Miura T."/>
            <person name="Yokobori S."/>
            <person name="Miyagawa K."/>
            <person name="Suzuki Y."/>
            <person name="Kubo T."/>
            <person name="Oyama M."/>
            <person name="Kohara Y."/>
            <person name="Fujiyama A."/>
            <person name="Arakawa K."/>
            <person name="Katayama T."/>
            <person name="Toyoda A."/>
            <person name="Kunieda T."/>
        </authorList>
    </citation>
    <scope>NUCLEOTIDE SEQUENCE [LARGE SCALE GENOMIC DNA]</scope>
    <source>
        <strain evidence="7 8">YOKOZUNA-1</strain>
    </source>
</reference>
<feature type="transmembrane region" description="Helical" evidence="6">
    <location>
        <begin position="382"/>
        <end position="403"/>
    </location>
</feature>
<feature type="transmembrane region" description="Helical" evidence="6">
    <location>
        <begin position="344"/>
        <end position="366"/>
    </location>
</feature>
<accession>A0A1D1VFK7</accession>
<dbReference type="GO" id="GO:0005886">
    <property type="term" value="C:plasma membrane"/>
    <property type="evidence" value="ECO:0007669"/>
    <property type="project" value="TreeGrafter"/>
</dbReference>
<evidence type="ECO:0000256" key="6">
    <source>
        <dbReference type="SAM" id="Phobius"/>
    </source>
</evidence>
<feature type="transmembrane region" description="Helical" evidence="6">
    <location>
        <begin position="467"/>
        <end position="500"/>
    </location>
</feature>
<protein>
    <recommendedName>
        <fullName evidence="9">Citrate transporter-like domain-containing protein</fullName>
    </recommendedName>
</protein>
<evidence type="ECO:0000313" key="7">
    <source>
        <dbReference type="EMBL" id="GAU98852.1"/>
    </source>
</evidence>
<evidence type="ECO:0000256" key="4">
    <source>
        <dbReference type="ARBA" id="ARBA00022989"/>
    </source>
</evidence>
<organism evidence="7 8">
    <name type="scientific">Ramazzottius varieornatus</name>
    <name type="common">Water bear</name>
    <name type="synonym">Tardigrade</name>
    <dbReference type="NCBI Taxonomy" id="947166"/>
    <lineage>
        <taxon>Eukaryota</taxon>
        <taxon>Metazoa</taxon>
        <taxon>Ecdysozoa</taxon>
        <taxon>Tardigrada</taxon>
        <taxon>Eutardigrada</taxon>
        <taxon>Parachela</taxon>
        <taxon>Hypsibioidea</taxon>
        <taxon>Ramazzottiidae</taxon>
        <taxon>Ramazzottius</taxon>
    </lineage>
</organism>
<sequence length="607" mass="66865">MKVRLGSYWKPITAVSIVIFLLPLCFEFKQDTTAARCGYVLIIMALYWVLELIPIPITGLLPAFMFPLLGIQKAKDVSKNYFQDSVMLFMGGLLVALAVEHTNLHRRIALKVLLVVGSKPHWIMAGFMVLSAGLSMFISNTATTAMVLPIAIAVIVELGRQKMALSPRKSFSPVMVQAEPDVTGLSSPWAEGSEPKELVALRDIPNSSAVNISDARKKAEVMELQIEFNFAALPPRQQEIAKALVLCVAYASSIGGMATLTGTLTNTVFSGQFDLLYPNAGVVTYATFFFFAFPTMAICLIFAWCWLGFQFFLLPYLRTGISESDPRLEANMKRMFRVKHEELGPLRFAEGSALAIFLSLVLLWFFREPKFMPGWNTWFKEAYISDTTPGVLMGFLLSLWPVYNPFRRSLGGHYPSYEPILNWKVMATKFPWDVLLLLGGALALADGVQESGLTEVIKRALDSLNQFPPAAVAAVIALIVTFSTEFASNAAMASIFLPVVATLAETANVNPLYYMLPVTMSCSFAFMFPVATPPNAIAFGCGFLKVADMNKCGFALNIGCMLLSLGALHTFGFWVFHLDTFPGWANNTVPAPTTSQPCLPVQKYCLH</sequence>
<keyword evidence="3 6" id="KW-0812">Transmembrane</keyword>
<dbReference type="GO" id="GO:0015556">
    <property type="term" value="F:C4-dicarboxylate transmembrane transporter activity"/>
    <property type="evidence" value="ECO:0007669"/>
    <property type="project" value="UniProtKB-ARBA"/>
</dbReference>
<dbReference type="InterPro" id="IPR001898">
    <property type="entry name" value="SLC13A/DASS"/>
</dbReference>
<feature type="transmembrane region" description="Helical" evidence="6">
    <location>
        <begin position="136"/>
        <end position="159"/>
    </location>
</feature>
<comment type="caution">
    <text evidence="7">The sequence shown here is derived from an EMBL/GenBank/DDBJ whole genome shotgun (WGS) entry which is preliminary data.</text>
</comment>
<keyword evidence="8" id="KW-1185">Reference proteome</keyword>
<evidence type="ECO:0000256" key="5">
    <source>
        <dbReference type="ARBA" id="ARBA00023136"/>
    </source>
</evidence>
<gene>
    <name evidence="7" type="primary">RvY_09940-1</name>
    <name evidence="7" type="synonym">RvY_09940.1</name>
    <name evidence="7" type="ORF">RvY_09940</name>
</gene>
<feature type="transmembrane region" description="Helical" evidence="6">
    <location>
        <begin position="243"/>
        <end position="265"/>
    </location>
</feature>
<dbReference type="AlphaFoldDB" id="A0A1D1VFK7"/>
<proteinExistence type="inferred from homology"/>
<dbReference type="Proteomes" id="UP000186922">
    <property type="component" value="Unassembled WGS sequence"/>
</dbReference>
<feature type="transmembrane region" description="Helical" evidence="6">
    <location>
        <begin position="285"/>
        <end position="309"/>
    </location>
</feature>
<feature type="transmembrane region" description="Helical" evidence="6">
    <location>
        <begin position="38"/>
        <end position="61"/>
    </location>
</feature>
<evidence type="ECO:0000256" key="1">
    <source>
        <dbReference type="ARBA" id="ARBA00004141"/>
    </source>
</evidence>
<dbReference type="STRING" id="947166.A0A1D1VFK7"/>
<comment type="similarity">
    <text evidence="2">Belongs to the SLC13A/DASS transporter (TC 2.A.47) family. NADC subfamily.</text>
</comment>
<dbReference type="PANTHER" id="PTHR10283">
    <property type="entry name" value="SOLUTE CARRIER FAMILY 13 MEMBER"/>
    <property type="match status" value="1"/>
</dbReference>
<dbReference type="EMBL" id="BDGG01000005">
    <property type="protein sequence ID" value="GAU98852.1"/>
    <property type="molecule type" value="Genomic_DNA"/>
</dbReference>
<feature type="transmembrane region" description="Helical" evidence="6">
    <location>
        <begin position="552"/>
        <end position="576"/>
    </location>
</feature>
<evidence type="ECO:0000256" key="2">
    <source>
        <dbReference type="ARBA" id="ARBA00006772"/>
    </source>
</evidence>
<name>A0A1D1VFK7_RAMVA</name>
<keyword evidence="4 6" id="KW-1133">Transmembrane helix</keyword>
<evidence type="ECO:0008006" key="9">
    <source>
        <dbReference type="Google" id="ProtNLM"/>
    </source>
</evidence>
<comment type="subcellular location">
    <subcellularLocation>
        <location evidence="1">Membrane</location>
        <topology evidence="1">Multi-pass membrane protein</topology>
    </subcellularLocation>
</comment>
<keyword evidence="5 6" id="KW-0472">Membrane</keyword>